<keyword evidence="3" id="KW-1185">Reference proteome</keyword>
<reference evidence="3" key="1">
    <citation type="submission" date="2019-01" db="EMBL/GenBank/DDBJ databases">
        <title>Gri0909 isolated from a small marine red alga.</title>
        <authorList>
            <person name="Kim J."/>
            <person name="Jeong S.E."/>
            <person name="Jeon C.O."/>
        </authorList>
    </citation>
    <scope>NUCLEOTIDE SEQUENCE [LARGE SCALE GENOMIC DNA]</scope>
    <source>
        <strain evidence="3">Gri0909</strain>
    </source>
</reference>
<feature type="coiled-coil region" evidence="1">
    <location>
        <begin position="4"/>
        <end position="39"/>
    </location>
</feature>
<evidence type="ECO:0008006" key="4">
    <source>
        <dbReference type="Google" id="ProtNLM"/>
    </source>
</evidence>
<dbReference type="AlphaFoldDB" id="A0A3S3USK6"/>
<name>A0A3S3USK6_9PROT</name>
<dbReference type="RefSeq" id="WP_127764946.1">
    <property type="nucleotide sequence ID" value="NZ_SADE01000001.1"/>
</dbReference>
<keyword evidence="1" id="KW-0175">Coiled coil</keyword>
<evidence type="ECO:0000313" key="2">
    <source>
        <dbReference type="EMBL" id="RVU39575.1"/>
    </source>
</evidence>
<dbReference type="EMBL" id="SADE01000001">
    <property type="protein sequence ID" value="RVU39575.1"/>
    <property type="molecule type" value="Genomic_DNA"/>
</dbReference>
<accession>A0A3S3USK6</accession>
<comment type="caution">
    <text evidence="2">The sequence shown here is derived from an EMBL/GenBank/DDBJ whole genome shotgun (WGS) entry which is preliminary data.</text>
</comment>
<protein>
    <recommendedName>
        <fullName evidence="4">H-NS histone family protein</fullName>
    </recommendedName>
</protein>
<organism evidence="2 3">
    <name type="scientific">Hwanghaeella grinnelliae</name>
    <dbReference type="NCBI Taxonomy" id="2500179"/>
    <lineage>
        <taxon>Bacteria</taxon>
        <taxon>Pseudomonadati</taxon>
        <taxon>Pseudomonadota</taxon>
        <taxon>Alphaproteobacteria</taxon>
        <taxon>Rhodospirillales</taxon>
        <taxon>Rhodospirillaceae</taxon>
        <taxon>Hwanghaeella</taxon>
    </lineage>
</organism>
<evidence type="ECO:0000313" key="3">
    <source>
        <dbReference type="Proteomes" id="UP000287447"/>
    </source>
</evidence>
<proteinExistence type="predicted"/>
<dbReference type="OrthoDB" id="7885848at2"/>
<gene>
    <name evidence="2" type="ORF">EOI86_10210</name>
</gene>
<dbReference type="Proteomes" id="UP000287447">
    <property type="component" value="Unassembled WGS sequence"/>
</dbReference>
<evidence type="ECO:0000256" key="1">
    <source>
        <dbReference type="SAM" id="Coils"/>
    </source>
</evidence>
<sequence length="60" mass="6794">MKSYDELKAEMEAIQEQMVEAKKNERANALKEVKRLCKEFGFTAGMLKGSLAAGRKTKEK</sequence>